<keyword evidence="2" id="KW-1185">Reference proteome</keyword>
<dbReference type="CTD" id="3814"/>
<evidence type="ECO:0000313" key="3">
    <source>
        <dbReference type="RefSeq" id="XP_034271181.1"/>
    </source>
</evidence>
<dbReference type="GO" id="GO:0031773">
    <property type="term" value="F:kisspeptin receptor binding"/>
    <property type="evidence" value="ECO:0007669"/>
    <property type="project" value="TreeGrafter"/>
</dbReference>
<accession>A0A6P9BTF1</accession>
<organism evidence="2 3">
    <name type="scientific">Pantherophis guttatus</name>
    <name type="common">Corn snake</name>
    <name type="synonym">Elaphe guttata</name>
    <dbReference type="NCBI Taxonomy" id="94885"/>
    <lineage>
        <taxon>Eukaryota</taxon>
        <taxon>Metazoa</taxon>
        <taxon>Chordata</taxon>
        <taxon>Craniata</taxon>
        <taxon>Vertebrata</taxon>
        <taxon>Euteleostomi</taxon>
        <taxon>Lepidosauria</taxon>
        <taxon>Squamata</taxon>
        <taxon>Bifurcata</taxon>
        <taxon>Unidentata</taxon>
        <taxon>Episquamata</taxon>
        <taxon>Toxicofera</taxon>
        <taxon>Serpentes</taxon>
        <taxon>Colubroidea</taxon>
        <taxon>Colubridae</taxon>
        <taxon>Colubrinae</taxon>
        <taxon>Pantherophis</taxon>
    </lineage>
</organism>
<dbReference type="Pfam" id="PF15152">
    <property type="entry name" value="Kisspeptin"/>
    <property type="match status" value="1"/>
</dbReference>
<dbReference type="PANTHER" id="PTHR16955:SF6">
    <property type="entry name" value="METASTASIS-SUPPRESSOR KISS-1"/>
    <property type="match status" value="1"/>
</dbReference>
<dbReference type="OMA" id="LAHLIPW"/>
<evidence type="ECO:0000313" key="2">
    <source>
        <dbReference type="Proteomes" id="UP001652622"/>
    </source>
</evidence>
<dbReference type="RefSeq" id="XP_034271181.1">
    <property type="nucleotide sequence ID" value="XM_034415290.2"/>
</dbReference>
<gene>
    <name evidence="3" type="primary">KISS1</name>
</gene>
<name>A0A6P9BTF1_PANGU</name>
<dbReference type="GO" id="GO:0007186">
    <property type="term" value="P:G protein-coupled receptor signaling pathway"/>
    <property type="evidence" value="ECO:0007669"/>
    <property type="project" value="TreeGrafter"/>
</dbReference>
<sequence>MCKGFCACTEAPRARSRFRTGSEDLLHFRMNLLCSLLMFVLFFRVQFGKPADSYYPLKSFWPQAKPSRGTANWIHWANDIPCSERSFSSAAEGLKPTVTLLCKRQEHQMQLWPGTPPTKSKGVPLLEGALLLEGTQDLSTYNWNSFGLRYGKRQAVKAQEKSRKPQA</sequence>
<reference evidence="3" key="1">
    <citation type="submission" date="2025-08" db="UniProtKB">
        <authorList>
            <consortium name="RefSeq"/>
        </authorList>
    </citation>
    <scope>IDENTIFICATION</scope>
    <source>
        <tissue evidence="3">Blood</tissue>
    </source>
</reference>
<dbReference type="KEGG" id="pgut:117664388"/>
<keyword evidence="1" id="KW-0472">Membrane</keyword>
<proteinExistence type="predicted"/>
<dbReference type="GO" id="GO:0007204">
    <property type="term" value="P:positive regulation of cytosolic calcium ion concentration"/>
    <property type="evidence" value="ECO:0007669"/>
    <property type="project" value="TreeGrafter"/>
</dbReference>
<dbReference type="PANTHER" id="PTHR16955">
    <property type="entry name" value="METASTASIS-SUPPRESSOR KISS-1"/>
    <property type="match status" value="1"/>
</dbReference>
<dbReference type="AlphaFoldDB" id="A0A6P9BTF1"/>
<feature type="transmembrane region" description="Helical" evidence="1">
    <location>
        <begin position="26"/>
        <end position="45"/>
    </location>
</feature>
<dbReference type="InParanoid" id="A0A6P9BTF1"/>
<dbReference type="Proteomes" id="UP001652622">
    <property type="component" value="Unplaced"/>
</dbReference>
<evidence type="ECO:0000256" key="1">
    <source>
        <dbReference type="SAM" id="Phobius"/>
    </source>
</evidence>
<keyword evidence="1" id="KW-1133">Transmembrane helix</keyword>
<dbReference type="GeneID" id="117664388"/>
<dbReference type="InterPro" id="IPR020207">
    <property type="entry name" value="Metastasis-suppressor_KiSS-1"/>
</dbReference>
<protein>
    <submittedName>
        <fullName evidence="3">Metastasis-suppressor KiSS-1</fullName>
    </submittedName>
</protein>
<keyword evidence="1" id="KW-0812">Transmembrane</keyword>